<dbReference type="PROSITE" id="PS01096">
    <property type="entry name" value="PPIC_PPIASE_1"/>
    <property type="match status" value="1"/>
</dbReference>
<evidence type="ECO:0000313" key="8">
    <source>
        <dbReference type="EMBL" id="SDN28775.1"/>
    </source>
</evidence>
<keyword evidence="5" id="KW-1003">Cell membrane</keyword>
<comment type="similarity">
    <text evidence="5">Belongs to the PrsA family.</text>
</comment>
<dbReference type="PROSITE" id="PS51257">
    <property type="entry name" value="PROKAR_LIPOPROTEIN"/>
    <property type="match status" value="1"/>
</dbReference>
<gene>
    <name evidence="5" type="primary">prsA</name>
    <name evidence="8" type="ORF">SAMN05216498_1963</name>
</gene>
<dbReference type="PROSITE" id="PS50198">
    <property type="entry name" value="PPIC_PPIASE_2"/>
    <property type="match status" value="1"/>
</dbReference>
<feature type="signal peptide" evidence="6">
    <location>
        <begin position="1"/>
        <end position="21"/>
    </location>
</feature>
<name>A0A1H0A5N8_9BACI</name>
<keyword evidence="3 5" id="KW-0697">Rotamase</keyword>
<comment type="catalytic activity">
    <reaction evidence="1 5">
        <text>[protein]-peptidylproline (omega=180) = [protein]-peptidylproline (omega=0)</text>
        <dbReference type="Rhea" id="RHEA:16237"/>
        <dbReference type="Rhea" id="RHEA-COMP:10747"/>
        <dbReference type="Rhea" id="RHEA-COMP:10748"/>
        <dbReference type="ChEBI" id="CHEBI:83833"/>
        <dbReference type="ChEBI" id="CHEBI:83834"/>
        <dbReference type="EC" id="5.2.1.8"/>
    </reaction>
</comment>
<dbReference type="GO" id="GO:0006457">
    <property type="term" value="P:protein folding"/>
    <property type="evidence" value="ECO:0007669"/>
    <property type="project" value="UniProtKB-UniRule"/>
</dbReference>
<dbReference type="Pfam" id="PF13616">
    <property type="entry name" value="Rotamase_3"/>
    <property type="match status" value="1"/>
</dbReference>
<dbReference type="EC" id="5.2.1.8" evidence="5"/>
<dbReference type="HAMAP" id="MF_01145">
    <property type="entry name" value="Foldase_PrsA"/>
    <property type="match status" value="1"/>
</dbReference>
<keyword evidence="5" id="KW-0472">Membrane</keyword>
<dbReference type="InterPro" id="IPR000297">
    <property type="entry name" value="PPIase_PpiC"/>
</dbReference>
<dbReference type="SUPFAM" id="SSF54534">
    <property type="entry name" value="FKBP-like"/>
    <property type="match status" value="1"/>
</dbReference>
<dbReference type="Proteomes" id="UP000199334">
    <property type="component" value="Unassembled WGS sequence"/>
</dbReference>
<evidence type="ECO:0000313" key="9">
    <source>
        <dbReference type="Proteomes" id="UP000199334"/>
    </source>
</evidence>
<keyword evidence="9" id="KW-1185">Reference proteome</keyword>
<dbReference type="AlphaFoldDB" id="A0A1H0A5N8"/>
<keyword evidence="5" id="KW-0564">Palmitate</keyword>
<dbReference type="PANTHER" id="PTHR47245:SF1">
    <property type="entry name" value="FOLDASE PROTEIN PRSA"/>
    <property type="match status" value="1"/>
</dbReference>
<dbReference type="InterPro" id="IPR046357">
    <property type="entry name" value="PPIase_dom_sf"/>
</dbReference>
<dbReference type="STRING" id="237069.SAMN05216498_1963"/>
<dbReference type="Gene3D" id="3.10.50.40">
    <property type="match status" value="1"/>
</dbReference>
<protein>
    <recommendedName>
        <fullName evidence="5">Foldase protein PrsA</fullName>
        <ecNumber evidence="5">5.2.1.8</ecNumber>
    </recommendedName>
</protein>
<evidence type="ECO:0000256" key="4">
    <source>
        <dbReference type="ARBA" id="ARBA00023235"/>
    </source>
</evidence>
<dbReference type="PANTHER" id="PTHR47245">
    <property type="entry name" value="PEPTIDYLPROLYL ISOMERASE"/>
    <property type="match status" value="1"/>
</dbReference>
<evidence type="ECO:0000256" key="1">
    <source>
        <dbReference type="ARBA" id="ARBA00000971"/>
    </source>
</evidence>
<dbReference type="InterPro" id="IPR050245">
    <property type="entry name" value="PrsA_foldase"/>
</dbReference>
<keyword evidence="5" id="KW-0449">Lipoprotein</keyword>
<dbReference type="GO" id="GO:0005886">
    <property type="term" value="C:plasma membrane"/>
    <property type="evidence" value="ECO:0007669"/>
    <property type="project" value="UniProtKB-SubCell"/>
</dbReference>
<dbReference type="EMBL" id="FNIG01000003">
    <property type="protein sequence ID" value="SDN28775.1"/>
    <property type="molecule type" value="Genomic_DNA"/>
</dbReference>
<evidence type="ECO:0000256" key="3">
    <source>
        <dbReference type="ARBA" id="ARBA00023110"/>
    </source>
</evidence>
<comment type="subcellular location">
    <subcellularLocation>
        <location evidence="5">Cell membrane</location>
        <topology evidence="5">Lipid-anchor</topology>
    </subcellularLocation>
</comment>
<dbReference type="InterPro" id="IPR023059">
    <property type="entry name" value="Foldase_PrsA"/>
</dbReference>
<sequence length="294" mass="33269">MKKVLLLSSFLLLLIVVSACTSDQSEDASEAIAETPAGDISKDDFYNELKDRYGEQVLQEMVTRQVLNDQLDEAVTMDDVDEEIANIKDQLGGQFNMFLQQQGFRNESEFRYALFLSQIQNNIAEQSIEITDEQLQEQYDRMKTEIKARHILVDDKETAQEVLDKYNNGETFADLASEYSKDGSASNGGDLGYFSTGKMVKPFEDAAFSLEAGEVSEPVQSQFGWHVILVEDKREADKDLKPFEEMKGQIEQDLRRSLLTSKVQSIIDEADIDIKLEEFESLFNSDNASGESEE</sequence>
<evidence type="ECO:0000259" key="7">
    <source>
        <dbReference type="PROSITE" id="PS50198"/>
    </source>
</evidence>
<organism evidence="8 9">
    <name type="scientific">Tenuibacillus multivorans</name>
    <dbReference type="NCBI Taxonomy" id="237069"/>
    <lineage>
        <taxon>Bacteria</taxon>
        <taxon>Bacillati</taxon>
        <taxon>Bacillota</taxon>
        <taxon>Bacilli</taxon>
        <taxon>Bacillales</taxon>
        <taxon>Bacillaceae</taxon>
        <taxon>Tenuibacillus</taxon>
    </lineage>
</organism>
<feature type="domain" description="PpiC" evidence="7">
    <location>
        <begin position="143"/>
        <end position="232"/>
    </location>
</feature>
<comment type="function">
    <text evidence="5">Plays a major role in protein secretion by helping the post-translocational extracellular folding of several secreted proteins.</text>
</comment>
<dbReference type="GO" id="GO:0003755">
    <property type="term" value="F:peptidyl-prolyl cis-trans isomerase activity"/>
    <property type="evidence" value="ECO:0007669"/>
    <property type="project" value="UniProtKB-UniRule"/>
</dbReference>
<evidence type="ECO:0000256" key="6">
    <source>
        <dbReference type="SAM" id="SignalP"/>
    </source>
</evidence>
<feature type="chain" id="PRO_5039267375" description="Foldase protein PrsA" evidence="6">
    <location>
        <begin position="22"/>
        <end position="294"/>
    </location>
</feature>
<keyword evidence="4 5" id="KW-0413">Isomerase</keyword>
<accession>A0A1H0A5N8</accession>
<dbReference type="InterPro" id="IPR023058">
    <property type="entry name" value="PPIase_PpiC_CS"/>
</dbReference>
<dbReference type="RefSeq" id="WP_093856414.1">
    <property type="nucleotide sequence ID" value="NZ_BJVZ01000024.1"/>
</dbReference>
<keyword evidence="2 5" id="KW-0732">Signal</keyword>
<proteinExistence type="inferred from homology"/>
<reference evidence="8 9" key="1">
    <citation type="submission" date="2016-10" db="EMBL/GenBank/DDBJ databases">
        <authorList>
            <person name="de Groot N.N."/>
        </authorList>
    </citation>
    <scope>NUCLEOTIDE SEQUENCE [LARGE SCALE GENOMIC DNA]</scope>
    <source>
        <strain evidence="8 9">CGMCC 1.3442</strain>
    </source>
</reference>
<evidence type="ECO:0000256" key="2">
    <source>
        <dbReference type="ARBA" id="ARBA00022729"/>
    </source>
</evidence>
<evidence type="ECO:0000256" key="5">
    <source>
        <dbReference type="HAMAP-Rule" id="MF_01145"/>
    </source>
</evidence>
<dbReference type="OrthoDB" id="14196at2"/>